<sequence>MPYVGIVKDFDFLHATNEVLTERGVPLPLPGQSTTTPETRREKGLVVQTADHRQGCGGAALRFRARGYSVLGTIRDTAKGAGLLGQYPAWE</sequence>
<organism evidence="2 3">
    <name type="scientific">Acidocella aromatica</name>
    <dbReference type="NCBI Taxonomy" id="1303579"/>
    <lineage>
        <taxon>Bacteria</taxon>
        <taxon>Pseudomonadati</taxon>
        <taxon>Pseudomonadota</taxon>
        <taxon>Alphaproteobacteria</taxon>
        <taxon>Acetobacterales</taxon>
        <taxon>Acidocellaceae</taxon>
        <taxon>Acidocella</taxon>
    </lineage>
</organism>
<evidence type="ECO:0000313" key="2">
    <source>
        <dbReference type="EMBL" id="MBB5373103.1"/>
    </source>
</evidence>
<gene>
    <name evidence="2" type="ORF">HNP71_001361</name>
</gene>
<reference evidence="2 3" key="1">
    <citation type="submission" date="2020-08" db="EMBL/GenBank/DDBJ databases">
        <title>Genomic Encyclopedia of Type Strains, Phase IV (KMG-IV): sequencing the most valuable type-strain genomes for metagenomic binning, comparative biology and taxonomic classification.</title>
        <authorList>
            <person name="Goeker M."/>
        </authorList>
    </citation>
    <scope>NUCLEOTIDE SEQUENCE [LARGE SCALE GENOMIC DNA]</scope>
    <source>
        <strain evidence="2 3">DSM 27026</strain>
    </source>
</reference>
<dbReference type="RefSeq" id="WP_221246667.1">
    <property type="nucleotide sequence ID" value="NZ_JACHFJ010000004.1"/>
</dbReference>
<evidence type="ECO:0000313" key="3">
    <source>
        <dbReference type="Proteomes" id="UP000553706"/>
    </source>
</evidence>
<keyword evidence="3" id="KW-1185">Reference proteome</keyword>
<protein>
    <submittedName>
        <fullName evidence="2">Uncharacterized protein</fullName>
    </submittedName>
</protein>
<name>A0A840VBF2_9PROT</name>
<accession>A0A840VBF2</accession>
<evidence type="ECO:0000256" key="1">
    <source>
        <dbReference type="SAM" id="MobiDB-lite"/>
    </source>
</evidence>
<feature type="region of interest" description="Disordered" evidence="1">
    <location>
        <begin position="24"/>
        <end position="49"/>
    </location>
</feature>
<dbReference type="EMBL" id="JACHFJ010000004">
    <property type="protein sequence ID" value="MBB5373103.1"/>
    <property type="molecule type" value="Genomic_DNA"/>
</dbReference>
<feature type="compositionally biased region" description="Basic and acidic residues" evidence="1">
    <location>
        <begin position="38"/>
        <end position="49"/>
    </location>
</feature>
<dbReference type="AlphaFoldDB" id="A0A840VBF2"/>
<dbReference type="Proteomes" id="UP000553706">
    <property type="component" value="Unassembled WGS sequence"/>
</dbReference>
<comment type="caution">
    <text evidence="2">The sequence shown here is derived from an EMBL/GenBank/DDBJ whole genome shotgun (WGS) entry which is preliminary data.</text>
</comment>
<proteinExistence type="predicted"/>